<accession>A0A2S6ICC6</accession>
<feature type="region of interest" description="Disordered" evidence="1">
    <location>
        <begin position="27"/>
        <end position="46"/>
    </location>
</feature>
<evidence type="ECO:0000256" key="1">
    <source>
        <dbReference type="SAM" id="MobiDB-lite"/>
    </source>
</evidence>
<comment type="caution">
    <text evidence="2">The sequence shown here is derived from an EMBL/GenBank/DDBJ whole genome shotgun (WGS) entry which is preliminary data.</text>
</comment>
<reference evidence="2 3" key="1">
    <citation type="submission" date="2018-02" db="EMBL/GenBank/DDBJ databases">
        <title>Genomic Encyclopedia of Archaeal and Bacterial Type Strains, Phase II (KMG-II): from individual species to whole genera.</title>
        <authorList>
            <person name="Goeker M."/>
        </authorList>
    </citation>
    <scope>NUCLEOTIDE SEQUENCE [LARGE SCALE GENOMIC DNA]</scope>
    <source>
        <strain evidence="2 3">DSM 22857</strain>
    </source>
</reference>
<dbReference type="EMBL" id="PTJD01000021">
    <property type="protein sequence ID" value="PPK90883.1"/>
    <property type="molecule type" value="Genomic_DNA"/>
</dbReference>
<keyword evidence="3" id="KW-1185">Reference proteome</keyword>
<proteinExistence type="predicted"/>
<dbReference type="AlphaFoldDB" id="A0A2S6ICC6"/>
<gene>
    <name evidence="2" type="ORF">CLV92_12113</name>
</gene>
<organism evidence="2 3">
    <name type="scientific">Kineococcus xinjiangensis</name>
    <dbReference type="NCBI Taxonomy" id="512762"/>
    <lineage>
        <taxon>Bacteria</taxon>
        <taxon>Bacillati</taxon>
        <taxon>Actinomycetota</taxon>
        <taxon>Actinomycetes</taxon>
        <taxon>Kineosporiales</taxon>
        <taxon>Kineosporiaceae</taxon>
        <taxon>Kineococcus</taxon>
    </lineage>
</organism>
<evidence type="ECO:0000313" key="3">
    <source>
        <dbReference type="Proteomes" id="UP000239485"/>
    </source>
</evidence>
<sequence length="433" mass="47439">MEARPFDIGDERVRSCLYRVGAVVAHEEQGARRSPRRPSTRGITASASRTAARRLTFAACSTGRRCRDERELAESLERAFSELSGPPAAVRLLQRTSNWLSAMDAAGFIEISPPHPDDPDARPRARIDWLEALAATGYGGALACRSLQVHLDPEDDPYGVETGVGDRSRRADAAGEPWRQEHLALHPAAEEEAAIARAAHANPYPVAQLPLNEHLRRALGALRPGRRMTPRLTRRSRRQDGGANSISRTMHQHTRAEVEDWLGFALPSLTPLEKAGRRLLCLTSRMFWTSDADPLPARGSSLPNGEPMELEIYLLWAPAEADLTRVALHDAEEEGWVVGSVGYSPFTRAPQEERGRRATSLTEPAGAYTGITVNGSRLGVQHSLPGHTRIGWTRRGPAAPTEPGGGVWYRMALHVPREPVAAVELILASRDIP</sequence>
<feature type="region of interest" description="Disordered" evidence="1">
    <location>
        <begin position="231"/>
        <end position="252"/>
    </location>
</feature>
<dbReference type="Proteomes" id="UP000239485">
    <property type="component" value="Unassembled WGS sequence"/>
</dbReference>
<protein>
    <submittedName>
        <fullName evidence="2">Uncharacterized protein</fullName>
    </submittedName>
</protein>
<evidence type="ECO:0000313" key="2">
    <source>
        <dbReference type="EMBL" id="PPK90883.1"/>
    </source>
</evidence>
<name>A0A2S6ICC6_9ACTN</name>